<reference evidence="3" key="1">
    <citation type="journal article" date="2017" name="Nat. Ecol. Evol.">
        <title>Genome expansion and lineage-specific genetic innovations in the forest pathogenic fungi Armillaria.</title>
        <authorList>
            <person name="Sipos G."/>
            <person name="Prasanna A.N."/>
            <person name="Walter M.C."/>
            <person name="O'Connor E."/>
            <person name="Balint B."/>
            <person name="Krizsan K."/>
            <person name="Kiss B."/>
            <person name="Hess J."/>
            <person name="Varga T."/>
            <person name="Slot J."/>
            <person name="Riley R."/>
            <person name="Boka B."/>
            <person name="Rigling D."/>
            <person name="Barry K."/>
            <person name="Lee J."/>
            <person name="Mihaltcheva S."/>
            <person name="LaButti K."/>
            <person name="Lipzen A."/>
            <person name="Waldron R."/>
            <person name="Moloney N.M."/>
            <person name="Sperisen C."/>
            <person name="Kredics L."/>
            <person name="Vagvoelgyi C."/>
            <person name="Patrignani A."/>
            <person name="Fitzpatrick D."/>
            <person name="Nagy I."/>
            <person name="Doyle S."/>
            <person name="Anderson J.B."/>
            <person name="Grigoriev I.V."/>
            <person name="Gueldener U."/>
            <person name="Muensterkoetter M."/>
            <person name="Nagy L.G."/>
        </authorList>
    </citation>
    <scope>NUCLEOTIDE SEQUENCE [LARGE SCALE GENOMIC DNA]</scope>
    <source>
        <strain evidence="3">Ar21-2</strain>
    </source>
</reference>
<dbReference type="Gene3D" id="2.60.20.10">
    <property type="entry name" value="Crystallins"/>
    <property type="match status" value="1"/>
</dbReference>
<dbReference type="OrthoDB" id="5401396at2759"/>
<name>A0A2H3DT34_ARMGA</name>
<evidence type="ECO:0000313" key="3">
    <source>
        <dbReference type="Proteomes" id="UP000217790"/>
    </source>
</evidence>
<dbReference type="SUPFAM" id="SSF49695">
    <property type="entry name" value="gamma-Crystallin-like"/>
    <property type="match status" value="1"/>
</dbReference>
<dbReference type="InterPro" id="IPR011024">
    <property type="entry name" value="G_crystallin-like"/>
</dbReference>
<keyword evidence="3" id="KW-1185">Reference proteome</keyword>
<proteinExistence type="predicted"/>
<dbReference type="EMBL" id="KZ293648">
    <property type="protein sequence ID" value="PBK98381.1"/>
    <property type="molecule type" value="Genomic_DNA"/>
</dbReference>
<dbReference type="STRING" id="47427.A0A2H3DT34"/>
<sequence>MQLQLAFLTSAIVSAHAAIVGTYYCTQANFTGPCAYTSAESGTCITFSAGGFWNNAVKSMRPDTGVACTLYNAGNCTGTTFPVKASLGTINWPNKVASSYSCT</sequence>
<gene>
    <name evidence="2" type="ORF">ARMGADRAFT_1008802</name>
</gene>
<evidence type="ECO:0000313" key="2">
    <source>
        <dbReference type="EMBL" id="PBK98381.1"/>
    </source>
</evidence>
<accession>A0A2H3DT34</accession>
<dbReference type="InParanoid" id="A0A2H3DT34"/>
<organism evidence="2 3">
    <name type="scientific">Armillaria gallica</name>
    <name type="common">Bulbous honey fungus</name>
    <name type="synonym">Armillaria bulbosa</name>
    <dbReference type="NCBI Taxonomy" id="47427"/>
    <lineage>
        <taxon>Eukaryota</taxon>
        <taxon>Fungi</taxon>
        <taxon>Dikarya</taxon>
        <taxon>Basidiomycota</taxon>
        <taxon>Agaricomycotina</taxon>
        <taxon>Agaricomycetes</taxon>
        <taxon>Agaricomycetidae</taxon>
        <taxon>Agaricales</taxon>
        <taxon>Marasmiineae</taxon>
        <taxon>Physalacriaceae</taxon>
        <taxon>Armillaria</taxon>
    </lineage>
</organism>
<feature type="signal peptide" evidence="1">
    <location>
        <begin position="1"/>
        <end position="17"/>
    </location>
</feature>
<dbReference type="Proteomes" id="UP000217790">
    <property type="component" value="Unassembled WGS sequence"/>
</dbReference>
<protein>
    <submittedName>
        <fullName evidence="2">Uncharacterized protein</fullName>
    </submittedName>
</protein>
<dbReference type="AlphaFoldDB" id="A0A2H3DT34"/>
<keyword evidence="1" id="KW-0732">Signal</keyword>
<feature type="chain" id="PRO_5013722748" evidence="1">
    <location>
        <begin position="18"/>
        <end position="103"/>
    </location>
</feature>
<dbReference type="Pfam" id="PF03995">
    <property type="entry name" value="Inhibitor_I36"/>
    <property type="match status" value="1"/>
</dbReference>
<evidence type="ECO:0000256" key="1">
    <source>
        <dbReference type="SAM" id="SignalP"/>
    </source>
</evidence>